<gene>
    <name evidence="3" type="primary">arr</name>
    <name evidence="3" type="ORF">P7E30_14880</name>
</gene>
<name>A0AAE4KWX3_ENTGA</name>
<feature type="compositionally biased region" description="Basic and acidic residues" evidence="1">
    <location>
        <begin position="1"/>
        <end position="16"/>
    </location>
</feature>
<feature type="region of interest" description="Disordered" evidence="1">
    <location>
        <begin position="80"/>
        <end position="103"/>
    </location>
</feature>
<protein>
    <submittedName>
        <fullName evidence="3">NAD(+)--rifampin ADP-ribosyltransferase</fullName>
    </submittedName>
</protein>
<dbReference type="Proteomes" id="UP001183682">
    <property type="component" value="Unassembled WGS sequence"/>
</dbReference>
<evidence type="ECO:0000313" key="3">
    <source>
        <dbReference type="EMBL" id="MDT2691459.1"/>
    </source>
</evidence>
<evidence type="ECO:0000313" key="4">
    <source>
        <dbReference type="Proteomes" id="UP001183682"/>
    </source>
</evidence>
<organism evidence="3 4">
    <name type="scientific">Enterococcus gallinarum</name>
    <dbReference type="NCBI Taxonomy" id="1353"/>
    <lineage>
        <taxon>Bacteria</taxon>
        <taxon>Bacillati</taxon>
        <taxon>Bacillota</taxon>
        <taxon>Bacilli</taxon>
        <taxon>Lactobacillales</taxon>
        <taxon>Enterococcaceae</taxon>
        <taxon>Enterococcus</taxon>
    </lineage>
</organism>
<dbReference type="InterPro" id="IPR038611">
    <property type="entry name" value="Arr_sf"/>
</dbReference>
<comment type="caution">
    <text evidence="3">The sequence shown here is derived from an EMBL/GenBank/DDBJ whole genome shotgun (WGS) entry which is preliminary data.</text>
</comment>
<sequence length="146" mass="16494">MIERMNQMEHTNDSLDRGPFFHGTKASLQLGELLEPKKESNFEAGRISNYIYFTATLDAAKWGAELAKGTGQERIYLVEPTGPFENDPNLTDKRFPGNPTRSYRSASPLKVVAELGAWERHSEEVIQQMLSHLQQLTEDGKAEIID</sequence>
<feature type="region of interest" description="Disordered" evidence="1">
    <location>
        <begin position="1"/>
        <end position="20"/>
    </location>
</feature>
<dbReference type="NCBIfam" id="NF033144">
    <property type="entry name" value="rifampin_ARR"/>
    <property type="match status" value="1"/>
</dbReference>
<feature type="domain" description="Rifampin ADP-ribosyltransferase" evidence="2">
    <location>
        <begin position="20"/>
        <end position="118"/>
    </location>
</feature>
<dbReference type="InterPro" id="IPR021975">
    <property type="entry name" value="Rifampin_Arr"/>
</dbReference>
<evidence type="ECO:0000256" key="1">
    <source>
        <dbReference type="SAM" id="MobiDB-lite"/>
    </source>
</evidence>
<dbReference type="Gene3D" id="3.20.170.40">
    <property type="entry name" value="Rifampin ADP-ribosyltransferase domain"/>
    <property type="match status" value="1"/>
</dbReference>
<reference evidence="3" key="1">
    <citation type="submission" date="2023-03" db="EMBL/GenBank/DDBJ databases">
        <authorList>
            <person name="Shen W."/>
            <person name="Cai J."/>
        </authorList>
    </citation>
    <scope>NUCLEOTIDE SEQUENCE</scope>
    <source>
        <strain evidence="3">K69-2</strain>
    </source>
</reference>
<accession>A0AAE4KWX3</accession>
<dbReference type="Pfam" id="PF12120">
    <property type="entry name" value="Arr-ms"/>
    <property type="match status" value="1"/>
</dbReference>
<evidence type="ECO:0000259" key="2">
    <source>
        <dbReference type="Pfam" id="PF12120"/>
    </source>
</evidence>
<dbReference type="EMBL" id="JARPZN010000014">
    <property type="protein sequence ID" value="MDT2691459.1"/>
    <property type="molecule type" value="Genomic_DNA"/>
</dbReference>
<proteinExistence type="predicted"/>
<dbReference type="AlphaFoldDB" id="A0AAE4KWX3"/>